<reference evidence="1" key="1">
    <citation type="submission" date="2014-09" db="EMBL/GenBank/DDBJ databases">
        <authorList>
            <person name="Magalhaes I.L.F."/>
            <person name="Oliveira U."/>
            <person name="Santos F.R."/>
            <person name="Vidigal T.H.D.A."/>
            <person name="Brescovit A.D."/>
            <person name="Santos A.J."/>
        </authorList>
    </citation>
    <scope>NUCLEOTIDE SEQUENCE</scope>
    <source>
        <tissue evidence="1">Shoot tissue taken approximately 20 cm above the soil surface</tissue>
    </source>
</reference>
<organism evidence="1">
    <name type="scientific">Arundo donax</name>
    <name type="common">Giant reed</name>
    <name type="synonym">Donax arundinaceus</name>
    <dbReference type="NCBI Taxonomy" id="35708"/>
    <lineage>
        <taxon>Eukaryota</taxon>
        <taxon>Viridiplantae</taxon>
        <taxon>Streptophyta</taxon>
        <taxon>Embryophyta</taxon>
        <taxon>Tracheophyta</taxon>
        <taxon>Spermatophyta</taxon>
        <taxon>Magnoliopsida</taxon>
        <taxon>Liliopsida</taxon>
        <taxon>Poales</taxon>
        <taxon>Poaceae</taxon>
        <taxon>PACMAD clade</taxon>
        <taxon>Arundinoideae</taxon>
        <taxon>Arundineae</taxon>
        <taxon>Arundo</taxon>
    </lineage>
</organism>
<dbReference type="AlphaFoldDB" id="A0A0A8YT08"/>
<reference evidence="1" key="2">
    <citation type="journal article" date="2015" name="Data Brief">
        <title>Shoot transcriptome of the giant reed, Arundo donax.</title>
        <authorList>
            <person name="Barrero R.A."/>
            <person name="Guerrero F.D."/>
            <person name="Moolhuijzen P."/>
            <person name="Goolsby J.A."/>
            <person name="Tidwell J."/>
            <person name="Bellgard S.E."/>
            <person name="Bellgard M.I."/>
        </authorList>
    </citation>
    <scope>NUCLEOTIDE SEQUENCE</scope>
    <source>
        <tissue evidence="1">Shoot tissue taken approximately 20 cm above the soil surface</tissue>
    </source>
</reference>
<dbReference type="EMBL" id="GBRH01267706">
    <property type="protein sequence ID" value="JAD30189.1"/>
    <property type="molecule type" value="Transcribed_RNA"/>
</dbReference>
<name>A0A0A8YT08_ARUDO</name>
<evidence type="ECO:0000313" key="1">
    <source>
        <dbReference type="EMBL" id="JAD30189.1"/>
    </source>
</evidence>
<sequence>MINDSCIIVTNICDIGEFSISHDIRCMILTSYFS</sequence>
<accession>A0A0A8YT08</accession>
<proteinExistence type="predicted"/>
<protein>
    <submittedName>
        <fullName evidence="1">Uncharacterized protein</fullName>
    </submittedName>
</protein>